<dbReference type="AlphaFoldDB" id="A0A9P8Y9N2"/>
<feature type="chain" id="PRO_5040438649" description="Secreted protein" evidence="1">
    <location>
        <begin position="24"/>
        <end position="86"/>
    </location>
</feature>
<organism evidence="2 3">
    <name type="scientific">Microdochium trichocladiopsis</name>
    <dbReference type="NCBI Taxonomy" id="1682393"/>
    <lineage>
        <taxon>Eukaryota</taxon>
        <taxon>Fungi</taxon>
        <taxon>Dikarya</taxon>
        <taxon>Ascomycota</taxon>
        <taxon>Pezizomycotina</taxon>
        <taxon>Sordariomycetes</taxon>
        <taxon>Xylariomycetidae</taxon>
        <taxon>Xylariales</taxon>
        <taxon>Microdochiaceae</taxon>
        <taxon>Microdochium</taxon>
    </lineage>
</organism>
<evidence type="ECO:0000256" key="1">
    <source>
        <dbReference type="SAM" id="SignalP"/>
    </source>
</evidence>
<dbReference type="EMBL" id="JAGTJQ010000004">
    <property type="protein sequence ID" value="KAH7033136.1"/>
    <property type="molecule type" value="Genomic_DNA"/>
</dbReference>
<evidence type="ECO:0000313" key="3">
    <source>
        <dbReference type="Proteomes" id="UP000756346"/>
    </source>
</evidence>
<comment type="caution">
    <text evidence="2">The sequence shown here is derived from an EMBL/GenBank/DDBJ whole genome shotgun (WGS) entry which is preliminary data.</text>
</comment>
<sequence length="86" mass="9236">MTQTGDFCLMAWHLLFGVECVSSYLPRLNLLAATKSSTAPKSSYVELELAAADKKQHTGRDAREGCVGPGLSAHCPLEALSKQKQA</sequence>
<reference evidence="2" key="1">
    <citation type="journal article" date="2021" name="Nat. Commun.">
        <title>Genetic determinants of endophytism in the Arabidopsis root mycobiome.</title>
        <authorList>
            <person name="Mesny F."/>
            <person name="Miyauchi S."/>
            <person name="Thiergart T."/>
            <person name="Pickel B."/>
            <person name="Atanasova L."/>
            <person name="Karlsson M."/>
            <person name="Huettel B."/>
            <person name="Barry K.W."/>
            <person name="Haridas S."/>
            <person name="Chen C."/>
            <person name="Bauer D."/>
            <person name="Andreopoulos W."/>
            <person name="Pangilinan J."/>
            <person name="LaButti K."/>
            <person name="Riley R."/>
            <person name="Lipzen A."/>
            <person name="Clum A."/>
            <person name="Drula E."/>
            <person name="Henrissat B."/>
            <person name="Kohler A."/>
            <person name="Grigoriev I.V."/>
            <person name="Martin F.M."/>
            <person name="Hacquard S."/>
        </authorList>
    </citation>
    <scope>NUCLEOTIDE SEQUENCE</scope>
    <source>
        <strain evidence="2">MPI-CAGE-CH-0230</strain>
    </source>
</reference>
<keyword evidence="3" id="KW-1185">Reference proteome</keyword>
<evidence type="ECO:0008006" key="4">
    <source>
        <dbReference type="Google" id="ProtNLM"/>
    </source>
</evidence>
<feature type="signal peptide" evidence="1">
    <location>
        <begin position="1"/>
        <end position="23"/>
    </location>
</feature>
<keyword evidence="1" id="KW-0732">Signal</keyword>
<accession>A0A9P8Y9N2</accession>
<name>A0A9P8Y9N2_9PEZI</name>
<gene>
    <name evidence="2" type="ORF">B0I36DRAFT_320859</name>
</gene>
<dbReference type="RefSeq" id="XP_046013968.1">
    <property type="nucleotide sequence ID" value="XM_046153604.1"/>
</dbReference>
<protein>
    <recommendedName>
        <fullName evidence="4">Secreted protein</fullName>
    </recommendedName>
</protein>
<evidence type="ECO:0000313" key="2">
    <source>
        <dbReference type="EMBL" id="KAH7033136.1"/>
    </source>
</evidence>
<dbReference type="Proteomes" id="UP000756346">
    <property type="component" value="Unassembled WGS sequence"/>
</dbReference>
<dbReference type="GeneID" id="70183150"/>
<proteinExistence type="predicted"/>